<dbReference type="InterPro" id="IPR049176">
    <property type="entry name" value="COG5_N"/>
</dbReference>
<evidence type="ECO:0000256" key="3">
    <source>
        <dbReference type="ARBA" id="ARBA00023034"/>
    </source>
</evidence>
<evidence type="ECO:0000313" key="7">
    <source>
        <dbReference type="EMBL" id="CCE81457.1"/>
    </source>
</evidence>
<dbReference type="STRING" id="559304.G8YE58"/>
<dbReference type="HOGENOM" id="CLU_060138_1_0_1"/>
<evidence type="ECO:0000256" key="2">
    <source>
        <dbReference type="ARBA" id="ARBA00020974"/>
    </source>
</evidence>
<dbReference type="AlphaFoldDB" id="G8YE58"/>
<gene>
    <name evidence="7" type="primary">Piso0_002114</name>
    <name evidence="7" type="ORF">GNLVRS01_PISO0I03176g</name>
</gene>
<comment type="subcellular location">
    <subcellularLocation>
        <location evidence="1">Golgi apparatus membrane</location>
        <topology evidence="1">Peripheral membrane protein</topology>
    </subcellularLocation>
</comment>
<dbReference type="Proteomes" id="UP000005222">
    <property type="component" value="Chromosome I"/>
</dbReference>
<evidence type="ECO:0000259" key="5">
    <source>
        <dbReference type="Pfam" id="PF10392"/>
    </source>
</evidence>
<dbReference type="OrthoDB" id="18786at2759"/>
<evidence type="ECO:0000259" key="6">
    <source>
        <dbReference type="Pfam" id="PF20649"/>
    </source>
</evidence>
<dbReference type="FunCoup" id="G8YE58">
    <property type="interactions" value="70"/>
</dbReference>
<dbReference type="GO" id="GO:0017119">
    <property type="term" value="C:Golgi transport complex"/>
    <property type="evidence" value="ECO:0007669"/>
    <property type="project" value="InterPro"/>
</dbReference>
<accession>G8YE58</accession>
<protein>
    <recommendedName>
        <fullName evidence="2">Conserved oligomeric Golgi complex subunit 5</fullName>
    </recommendedName>
</protein>
<dbReference type="GO" id="GO:0000139">
    <property type="term" value="C:Golgi membrane"/>
    <property type="evidence" value="ECO:0007669"/>
    <property type="project" value="UniProtKB-SubCell"/>
</dbReference>
<dbReference type="PANTHER" id="PTHR13228:SF3">
    <property type="entry name" value="CONSERVED OLIGOMERIC GOLGI COMPLEX SUBUNIT 5"/>
    <property type="match status" value="1"/>
</dbReference>
<dbReference type="EMBL" id="FO082051">
    <property type="protein sequence ID" value="CCE81457.1"/>
    <property type="molecule type" value="Genomic_DNA"/>
</dbReference>
<dbReference type="eggNOG" id="ENOG502QQP3">
    <property type="taxonomic scope" value="Eukaryota"/>
</dbReference>
<dbReference type="Pfam" id="PF20649">
    <property type="entry name" value="COG5_C"/>
    <property type="match status" value="1"/>
</dbReference>
<keyword evidence="3" id="KW-0333">Golgi apparatus</keyword>
<dbReference type="InParanoid" id="G8YE58"/>
<keyword evidence="8" id="KW-1185">Reference proteome</keyword>
<dbReference type="GO" id="GO:0006891">
    <property type="term" value="P:intra-Golgi vesicle-mediated transport"/>
    <property type="evidence" value="ECO:0007669"/>
    <property type="project" value="InterPro"/>
</dbReference>
<organism evidence="7 8">
    <name type="scientific">Pichia sorbitophila (strain ATCC MYA-4447 / BCRC 22081 / CBS 7064 / NBRC 10061 / NRRL Y-12695)</name>
    <name type="common">Hybrid yeast</name>
    <dbReference type="NCBI Taxonomy" id="559304"/>
    <lineage>
        <taxon>Eukaryota</taxon>
        <taxon>Fungi</taxon>
        <taxon>Dikarya</taxon>
        <taxon>Ascomycota</taxon>
        <taxon>Saccharomycotina</taxon>
        <taxon>Pichiomycetes</taxon>
        <taxon>Debaryomycetaceae</taxon>
        <taxon>Millerozyma</taxon>
    </lineage>
</organism>
<feature type="domain" description="Conserved oligomeric Golgi complex subunit 5 helical" evidence="6">
    <location>
        <begin position="195"/>
        <end position="381"/>
    </location>
</feature>
<evidence type="ECO:0000313" key="8">
    <source>
        <dbReference type="Proteomes" id="UP000005222"/>
    </source>
</evidence>
<dbReference type="InterPro" id="IPR019465">
    <property type="entry name" value="Cog5"/>
</dbReference>
<evidence type="ECO:0000256" key="4">
    <source>
        <dbReference type="ARBA" id="ARBA00023136"/>
    </source>
</evidence>
<reference evidence="7 8" key="1">
    <citation type="journal article" date="2012" name="G3 (Bethesda)">
        <title>Pichia sorbitophila, an interspecies yeast hybrid reveals early steps of genome resolution following polyploidization.</title>
        <authorList>
            <person name="Leh Louis V."/>
            <person name="Despons L."/>
            <person name="Friedrich A."/>
            <person name="Martin T."/>
            <person name="Durrens P."/>
            <person name="Casaregola S."/>
            <person name="Neuveglise C."/>
            <person name="Fairhead C."/>
            <person name="Marck C."/>
            <person name="Cruz J.A."/>
            <person name="Straub M.L."/>
            <person name="Kugler V."/>
            <person name="Sacerdot C."/>
            <person name="Uzunov Z."/>
            <person name="Thierry A."/>
            <person name="Weiss S."/>
            <person name="Bleykasten C."/>
            <person name="De Montigny J."/>
            <person name="Jacques N."/>
            <person name="Jung P."/>
            <person name="Lemaire M."/>
            <person name="Mallet S."/>
            <person name="Morel G."/>
            <person name="Richard G.F."/>
            <person name="Sarkar A."/>
            <person name="Savel G."/>
            <person name="Schacherer J."/>
            <person name="Seret M.L."/>
            <person name="Talla E."/>
            <person name="Samson G."/>
            <person name="Jubin C."/>
            <person name="Poulain J."/>
            <person name="Vacherie B."/>
            <person name="Barbe V."/>
            <person name="Pelletier E."/>
            <person name="Sherman D.J."/>
            <person name="Westhof E."/>
            <person name="Weissenbach J."/>
            <person name="Baret P.V."/>
            <person name="Wincker P."/>
            <person name="Gaillardin C."/>
            <person name="Dujon B."/>
            <person name="Souciet J.L."/>
        </authorList>
    </citation>
    <scope>NUCLEOTIDE SEQUENCE [LARGE SCALE GENOMIC DNA]</scope>
    <source>
        <strain evidence="8">ATCC MYA-4447 / BCRC 22081 / CBS 7064 / NBRC 10061 / NRRL Y-12695</strain>
    </source>
</reference>
<name>G8YE58_PICSO</name>
<evidence type="ECO:0000256" key="1">
    <source>
        <dbReference type="ARBA" id="ARBA00004395"/>
    </source>
</evidence>
<feature type="domain" description="Conserved oligomeric Golgi complex subunit 5 N-terminal" evidence="5">
    <location>
        <begin position="12"/>
        <end position="143"/>
    </location>
</feature>
<dbReference type="Pfam" id="PF10392">
    <property type="entry name" value="COG5_N"/>
    <property type="match status" value="1"/>
</dbReference>
<dbReference type="InterPro" id="IPR048485">
    <property type="entry name" value="COG5_helical"/>
</dbReference>
<proteinExistence type="predicted"/>
<sequence length="402" mass="45898">MATDKELEGLKPLVEEDFNKISYANKLLLSNNNNDSNELDLVTPLKKLQFDHDECDKRMSKIIASNYDTLISSFSQVEQIRDLLSADLKESIERINSSFQRIRKEVITPYEDSLKMNNALRRIHATMGLLRGVGSFLLLIQQVVDAEKASKTNEKESDYNKDTLRLAKLYEQVSSFYEFEKDMANNKKGSGSSLLMVKIIRDYESILTNRRMNWTHGCTKFLSGELTHKTALTPSNSNLQFCLKTLYVLDQKELIHSIEEFALNRQSQICATQLSKYLQSPRNITTILLQERETSQAYLQKLHEVLSTCDIQGLKVSASTSSKTVIDEFELINKSTIEKFYWSNAASKFKKSIASTMALGGPKAKNLRVYFEGIKKFIDENIDGVEHDLLIDAIELMNRPSK</sequence>
<keyword evidence="4" id="KW-0472">Membrane</keyword>
<dbReference type="PANTHER" id="PTHR13228">
    <property type="entry name" value="CONSERVED OLIGOMERIC GOLGI COMPLEX COMPONENT 5"/>
    <property type="match status" value="1"/>
</dbReference>